<evidence type="ECO:0000313" key="2">
    <source>
        <dbReference type="EMBL" id="MDX6189531.1"/>
    </source>
</evidence>
<keyword evidence="1" id="KW-0812">Transmembrane</keyword>
<keyword evidence="1" id="KW-1133">Transmembrane helix</keyword>
<reference evidence="2 3" key="1">
    <citation type="submission" date="2023-11" db="EMBL/GenBank/DDBJ databases">
        <title>Unpublished Manusciprt.</title>
        <authorList>
            <person name="Saticioglu I.B."/>
            <person name="Ay H."/>
            <person name="Ajmi N."/>
            <person name="Altun S."/>
            <person name="Duman M."/>
        </authorList>
    </citation>
    <scope>NUCLEOTIDE SEQUENCE [LARGE SCALE GENOMIC DNA]</scope>
    <source>
        <strain evidence="2 3">Fl-318</strain>
    </source>
</reference>
<dbReference type="RefSeq" id="WP_230001769.1">
    <property type="nucleotide sequence ID" value="NZ_CP087134.1"/>
</dbReference>
<dbReference type="EMBL" id="JAWXVI010000005">
    <property type="protein sequence ID" value="MDX6189531.1"/>
    <property type="molecule type" value="Genomic_DNA"/>
</dbReference>
<evidence type="ECO:0000256" key="1">
    <source>
        <dbReference type="SAM" id="Phobius"/>
    </source>
</evidence>
<proteinExistence type="predicted"/>
<organism evidence="2 3">
    <name type="scientific">Flavobacterium cupriresistens</name>
    <dbReference type="NCBI Taxonomy" id="2893885"/>
    <lineage>
        <taxon>Bacteria</taxon>
        <taxon>Pseudomonadati</taxon>
        <taxon>Bacteroidota</taxon>
        <taxon>Flavobacteriia</taxon>
        <taxon>Flavobacteriales</taxon>
        <taxon>Flavobacteriaceae</taxon>
        <taxon>Flavobacterium</taxon>
    </lineage>
</organism>
<keyword evidence="3" id="KW-1185">Reference proteome</keyword>
<keyword evidence="1" id="KW-0472">Membrane</keyword>
<feature type="transmembrane region" description="Helical" evidence="1">
    <location>
        <begin position="191"/>
        <end position="211"/>
    </location>
</feature>
<name>A0ABU4RAB7_9FLAO</name>
<gene>
    <name evidence="2" type="ORF">SGQ83_09240</name>
</gene>
<evidence type="ECO:0000313" key="3">
    <source>
        <dbReference type="Proteomes" id="UP001273350"/>
    </source>
</evidence>
<accession>A0ABU4RAB7</accession>
<dbReference type="Proteomes" id="UP001273350">
    <property type="component" value="Unassembled WGS sequence"/>
</dbReference>
<protein>
    <submittedName>
        <fullName evidence="2">Uncharacterized protein</fullName>
    </submittedName>
</protein>
<comment type="caution">
    <text evidence="2">The sequence shown here is derived from an EMBL/GenBank/DDBJ whole genome shotgun (WGS) entry which is preliminary data.</text>
</comment>
<sequence>MSNITIEDYKRAIRAKYKIATAEDVSGILSNPKPAEIRNFYFRIFEKGVGKIDTEIMEIFFETRESFPLKRAIENCNTGKLKPIISFLQGGNTENGPRIEMAAILVDFKPRPFRNFEDNKGISEENKTIEDLNGSEQFILEVEKAEEVEKVEKVEKGEDQNGKQALLKDNLVNTVPSGKSIRERFNNKVKLTIAGISIVFCLGFLISYYLYPKKQCMQWTGDHYEKVDCVQEVKSLVGFNSIKSFEEQQFELKKIEVCDTTTYLKNGQPIIWYGKINNKVDFFNIDGWNPINGKQLRPVTDHIFNKYKEDCQSKNRKK</sequence>